<comment type="caution">
    <text evidence="2">The sequence shown here is derived from an EMBL/GenBank/DDBJ whole genome shotgun (WGS) entry which is preliminary data.</text>
</comment>
<name>A0ABT2PT20_9MOLU</name>
<feature type="transmembrane region" description="Helical" evidence="1">
    <location>
        <begin position="33"/>
        <end position="53"/>
    </location>
</feature>
<keyword evidence="1" id="KW-1133">Transmembrane helix</keyword>
<sequence length="113" mass="13206">MRIHPKVLVIQGVHLVLTIALIVLFVLKDWSTLWLIPIIVTTLLLSIFISTYINRTELPYCKCGKKLSIAQKTLLSQTEIVRHGRFVFYYKYEIEYHCKACNQQLKLNKVVTK</sequence>
<accession>A0ABT2PT20</accession>
<dbReference type="EMBL" id="JAOEGN010000001">
    <property type="protein sequence ID" value="MCU0104099.1"/>
    <property type="molecule type" value="Genomic_DNA"/>
</dbReference>
<dbReference type="Proteomes" id="UP001209076">
    <property type="component" value="Unassembled WGS sequence"/>
</dbReference>
<keyword evidence="1" id="KW-0472">Membrane</keyword>
<proteinExistence type="predicted"/>
<dbReference type="RefSeq" id="WP_262095310.1">
    <property type="nucleotide sequence ID" value="NZ_JAOEGN010000001.1"/>
</dbReference>
<organism evidence="2 3">
    <name type="scientific">Paracholeplasma vituli</name>
    <dbReference type="NCBI Taxonomy" id="69473"/>
    <lineage>
        <taxon>Bacteria</taxon>
        <taxon>Bacillati</taxon>
        <taxon>Mycoplasmatota</taxon>
        <taxon>Mollicutes</taxon>
        <taxon>Acholeplasmatales</taxon>
        <taxon>Acholeplasmataceae</taxon>
        <taxon>Paracholeplasma</taxon>
    </lineage>
</organism>
<keyword evidence="3" id="KW-1185">Reference proteome</keyword>
<evidence type="ECO:0000313" key="3">
    <source>
        <dbReference type="Proteomes" id="UP001209076"/>
    </source>
</evidence>
<protein>
    <submittedName>
        <fullName evidence="2">Uncharacterized protein</fullName>
    </submittedName>
</protein>
<feature type="transmembrane region" description="Helical" evidence="1">
    <location>
        <begin position="7"/>
        <end position="27"/>
    </location>
</feature>
<evidence type="ECO:0000256" key="1">
    <source>
        <dbReference type="SAM" id="Phobius"/>
    </source>
</evidence>
<reference evidence="3" key="1">
    <citation type="submission" date="2023-07" db="EMBL/GenBank/DDBJ databases">
        <title>Novel Mycoplasma species identified in domestic and wild animals.</title>
        <authorList>
            <person name="Volokhov D.V."/>
            <person name="Furtak V.A."/>
            <person name="Zagorodnyaya T.A."/>
        </authorList>
    </citation>
    <scope>NUCLEOTIDE SEQUENCE [LARGE SCALE GENOMIC DNA]</scope>
    <source>
        <strain evidence="3">92-19</strain>
    </source>
</reference>
<gene>
    <name evidence="2" type="ORF">N7603_00295</name>
</gene>
<keyword evidence="1" id="KW-0812">Transmembrane</keyword>
<evidence type="ECO:0000313" key="2">
    <source>
        <dbReference type="EMBL" id="MCU0104099.1"/>
    </source>
</evidence>